<name>A0A1V9Y921_ACHHY</name>
<dbReference type="InterPro" id="IPR012337">
    <property type="entry name" value="RNaseH-like_sf"/>
</dbReference>
<evidence type="ECO:0000313" key="2">
    <source>
        <dbReference type="Proteomes" id="UP000243579"/>
    </source>
</evidence>
<evidence type="ECO:0008006" key="3">
    <source>
        <dbReference type="Google" id="ProtNLM"/>
    </source>
</evidence>
<gene>
    <name evidence="1" type="ORF">ACHHYP_16353</name>
</gene>
<evidence type="ECO:0000313" key="1">
    <source>
        <dbReference type="EMBL" id="OQR82216.1"/>
    </source>
</evidence>
<dbReference type="AlphaFoldDB" id="A0A1V9Y921"/>
<sequence length="233" mass="26066">MNDILAILNNLSKALQAADLHIVMVDKVVAMHVALLRISFPAHSARSSASTMSACAMLRKLEQKDSIDHESLDSAYQACLDYVERLVDGLGERFPGETQEAGKSLSALYPFCITKAEILSSFGNDAVIHLAKVYDLPVEANDIHLEYGLYKQSILASYAHYDAKDFFKLALVDVDCERAFSFQNNIKTNNRSRLSTAHLNDLLVCAQDGPPLECFDTKDNMMRWLSAKKRRFN</sequence>
<dbReference type="STRING" id="1202772.A0A1V9Y921"/>
<organism evidence="1 2">
    <name type="scientific">Achlya hypogyna</name>
    <name type="common">Oomycete</name>
    <name type="synonym">Protoachlya hypogyna</name>
    <dbReference type="NCBI Taxonomy" id="1202772"/>
    <lineage>
        <taxon>Eukaryota</taxon>
        <taxon>Sar</taxon>
        <taxon>Stramenopiles</taxon>
        <taxon>Oomycota</taxon>
        <taxon>Saprolegniomycetes</taxon>
        <taxon>Saprolegniales</taxon>
        <taxon>Achlyaceae</taxon>
        <taxon>Achlya</taxon>
    </lineage>
</organism>
<reference evidence="1 2" key="1">
    <citation type="journal article" date="2014" name="Genome Biol. Evol.">
        <title>The secreted proteins of Achlya hypogyna and Thraustotheca clavata identify the ancestral oomycete secretome and reveal gene acquisitions by horizontal gene transfer.</title>
        <authorList>
            <person name="Misner I."/>
            <person name="Blouin N."/>
            <person name="Leonard G."/>
            <person name="Richards T.A."/>
            <person name="Lane C.E."/>
        </authorList>
    </citation>
    <scope>NUCLEOTIDE SEQUENCE [LARGE SCALE GENOMIC DNA]</scope>
    <source>
        <strain evidence="1 2">ATCC 48635</strain>
    </source>
</reference>
<dbReference type="EMBL" id="JNBR01002555">
    <property type="protein sequence ID" value="OQR82216.1"/>
    <property type="molecule type" value="Genomic_DNA"/>
</dbReference>
<dbReference type="PANTHER" id="PTHR46880">
    <property type="entry name" value="RAS-ASSOCIATING DOMAIN-CONTAINING PROTEIN"/>
    <property type="match status" value="1"/>
</dbReference>
<comment type="caution">
    <text evidence="1">The sequence shown here is derived from an EMBL/GenBank/DDBJ whole genome shotgun (WGS) entry which is preliminary data.</text>
</comment>
<dbReference type="Proteomes" id="UP000243579">
    <property type="component" value="Unassembled WGS sequence"/>
</dbReference>
<accession>A0A1V9Y921</accession>
<keyword evidence="2" id="KW-1185">Reference proteome</keyword>
<dbReference type="SUPFAM" id="SSF53098">
    <property type="entry name" value="Ribonuclease H-like"/>
    <property type="match status" value="1"/>
</dbReference>
<dbReference type="PANTHER" id="PTHR46880:SF5">
    <property type="entry name" value="DUF4371 DOMAIN-CONTAINING PROTEIN"/>
    <property type="match status" value="1"/>
</dbReference>
<proteinExistence type="predicted"/>
<dbReference type="OrthoDB" id="6129557at2759"/>
<protein>
    <recommendedName>
        <fullName evidence="3">HAT C-terminal dimerisation domain-containing protein</fullName>
    </recommendedName>
</protein>